<keyword evidence="1" id="KW-0472">Membrane</keyword>
<name>A0A917PQN6_9DEIO</name>
<evidence type="ECO:0000256" key="1">
    <source>
        <dbReference type="SAM" id="Phobius"/>
    </source>
</evidence>
<accession>A0A917PQN6</accession>
<dbReference type="Proteomes" id="UP000635726">
    <property type="component" value="Unassembled WGS sequence"/>
</dbReference>
<evidence type="ECO:0000313" key="3">
    <source>
        <dbReference type="Proteomes" id="UP000635726"/>
    </source>
</evidence>
<comment type="caution">
    <text evidence="2">The sequence shown here is derived from an EMBL/GenBank/DDBJ whole genome shotgun (WGS) entry which is preliminary data.</text>
</comment>
<sequence>MTTKALDRQNVMTSVGIALVAELAFAGLVVRGLNHARQTFGITDAAGVSLPTLGGAIEVMSRHPVSVIVWQILLTAAATALSLRFRKGRRTLILGVLGALLGLFALVIWIYPVAILHDVLRQLGA</sequence>
<keyword evidence="1" id="KW-1133">Transmembrane helix</keyword>
<protein>
    <submittedName>
        <fullName evidence="2">Uncharacterized protein</fullName>
    </submittedName>
</protein>
<feature type="transmembrane region" description="Helical" evidence="1">
    <location>
        <begin position="92"/>
        <end position="111"/>
    </location>
</feature>
<dbReference type="EMBL" id="BMOE01000018">
    <property type="protein sequence ID" value="GGJ87542.1"/>
    <property type="molecule type" value="Genomic_DNA"/>
</dbReference>
<dbReference type="AlphaFoldDB" id="A0A917PQN6"/>
<keyword evidence="3" id="KW-1185">Reference proteome</keyword>
<proteinExistence type="predicted"/>
<keyword evidence="1" id="KW-0812">Transmembrane</keyword>
<reference evidence="2" key="1">
    <citation type="journal article" date="2014" name="Int. J. Syst. Evol. Microbiol.">
        <title>Complete genome sequence of Corynebacterium casei LMG S-19264T (=DSM 44701T), isolated from a smear-ripened cheese.</title>
        <authorList>
            <consortium name="US DOE Joint Genome Institute (JGI-PGF)"/>
            <person name="Walter F."/>
            <person name="Albersmeier A."/>
            <person name="Kalinowski J."/>
            <person name="Ruckert C."/>
        </authorList>
    </citation>
    <scope>NUCLEOTIDE SEQUENCE</scope>
    <source>
        <strain evidence="2">JCM 14371</strain>
    </source>
</reference>
<feature type="transmembrane region" description="Helical" evidence="1">
    <location>
        <begin position="68"/>
        <end position="85"/>
    </location>
</feature>
<feature type="transmembrane region" description="Helical" evidence="1">
    <location>
        <begin position="12"/>
        <end position="30"/>
    </location>
</feature>
<organism evidence="2 3">
    <name type="scientific">Deinococcus aquiradiocola</name>
    <dbReference type="NCBI Taxonomy" id="393059"/>
    <lineage>
        <taxon>Bacteria</taxon>
        <taxon>Thermotogati</taxon>
        <taxon>Deinococcota</taxon>
        <taxon>Deinococci</taxon>
        <taxon>Deinococcales</taxon>
        <taxon>Deinococcaceae</taxon>
        <taxon>Deinococcus</taxon>
    </lineage>
</organism>
<gene>
    <name evidence="2" type="ORF">GCM10008939_34560</name>
</gene>
<dbReference type="RefSeq" id="WP_188964557.1">
    <property type="nucleotide sequence ID" value="NZ_BMOE01000018.1"/>
</dbReference>
<reference evidence="2" key="2">
    <citation type="submission" date="2020-09" db="EMBL/GenBank/DDBJ databases">
        <authorList>
            <person name="Sun Q."/>
            <person name="Ohkuma M."/>
        </authorList>
    </citation>
    <scope>NUCLEOTIDE SEQUENCE</scope>
    <source>
        <strain evidence="2">JCM 14371</strain>
    </source>
</reference>
<evidence type="ECO:0000313" key="2">
    <source>
        <dbReference type="EMBL" id="GGJ87542.1"/>
    </source>
</evidence>